<keyword evidence="6" id="KW-0598">Phosphotransferase system</keyword>
<dbReference type="SUPFAM" id="SSF51261">
    <property type="entry name" value="Duplicated hybrid motif"/>
    <property type="match status" value="1"/>
</dbReference>
<dbReference type="FunFam" id="3.30.1360.60:FF:000001">
    <property type="entry name" value="PTS system glucose-specific IIBC component PtsG"/>
    <property type="match status" value="1"/>
</dbReference>
<dbReference type="InterPro" id="IPR013013">
    <property type="entry name" value="PTS_EIIC_1"/>
</dbReference>
<keyword evidence="5" id="KW-0808">Transferase</keyword>
<dbReference type="PROSITE" id="PS51098">
    <property type="entry name" value="PTS_EIIB_TYPE_1"/>
    <property type="match status" value="1"/>
</dbReference>
<evidence type="ECO:0000259" key="21">
    <source>
        <dbReference type="PROSITE" id="PS51103"/>
    </source>
</evidence>
<evidence type="ECO:0000256" key="15">
    <source>
        <dbReference type="ARBA" id="ARBA00081008"/>
    </source>
</evidence>
<dbReference type="SUPFAM" id="SSF55604">
    <property type="entry name" value="Glucose permease domain IIB"/>
    <property type="match status" value="1"/>
</dbReference>
<dbReference type="GO" id="GO:0008982">
    <property type="term" value="F:protein-N(PI)-phosphohistidine-sugar phosphotransferase activity"/>
    <property type="evidence" value="ECO:0007669"/>
    <property type="project" value="InterPro"/>
</dbReference>
<evidence type="ECO:0000256" key="12">
    <source>
        <dbReference type="ARBA" id="ARBA00045139"/>
    </source>
</evidence>
<dbReference type="InterPro" id="IPR001127">
    <property type="entry name" value="PTS_EIIA_1_perm"/>
</dbReference>
<feature type="transmembrane region" description="Helical" evidence="18">
    <location>
        <begin position="157"/>
        <end position="177"/>
    </location>
</feature>
<dbReference type="PANTHER" id="PTHR30175:SF1">
    <property type="entry name" value="PTS SYSTEM ARBUTIN-, CELLOBIOSE-, AND SALICIN-SPECIFIC EIIBC COMPONENT-RELATED"/>
    <property type="match status" value="1"/>
</dbReference>
<evidence type="ECO:0000256" key="10">
    <source>
        <dbReference type="ARBA" id="ARBA00023136"/>
    </source>
</evidence>
<sequence length="634" mass="66762">MADKNKETAKFVMDHIGGQSNVNSLVHCATRLRFQLKDESIVDEEALKNNPNILTAQAKGGQYQVVIGNNVAKVYAEIVNNTDVQAGGTTDADPAETATDNKQEKKQKNPVSVVFEYISGTFSPLIPALAGAGMVKALLAILELFPAWDATSTTGSVLQAASNGLFYFFPIFVAISAGKYFKVNPWVAGVIGASLLDPNFTGLAEAGGNLNFMGIPLLISDYSQTVFPMLVAIAIYAPLERFLKKYIPDTIQLFAVPMISILVMVPLTALAFGPFSQFFSGLIASGLLWLLDFSSLLTGMVMAAAWPFLVILGVHWGITPISLDNLTRGGDPLNAMAAGATFAQMGIAFGVFLRYRKNQNLSSLSLSATISGVLAGVTEPILYGIILRYKRVIPILVVSSAVGGGILGALGTEMTSYAFNSVLTIPAYAPIPQYVIGISAAFLTGTILTFIFGLGDDVDGDTKGDSNTTEDSQSSAKTSTLTQAGDQETLIKPLKGTSLALDQVDDPVFSSGAMGQGVAVEPSEGILVAPADGEINLLAATKHAVGLKTAQGAELLMHVGLDTVELEGKPFHAKVAVGDQVKQGDTLLEIDLAAIKAAGKATTTPVIVTNAGDYTEVKMHNDAEDGQTLIQLTK</sequence>
<dbReference type="RefSeq" id="WP_026465753.1">
    <property type="nucleotide sequence ID" value="NZ_CP014162.1"/>
</dbReference>
<dbReference type="PROSITE" id="PS51103">
    <property type="entry name" value="PTS_EIIC_TYPE_1"/>
    <property type="match status" value="1"/>
</dbReference>
<dbReference type="PROSITE" id="PS01035">
    <property type="entry name" value="PTS_EIIB_TYPE_1_CYS"/>
    <property type="match status" value="1"/>
</dbReference>
<feature type="transmembrane region" description="Helical" evidence="18">
    <location>
        <begin position="431"/>
        <end position="454"/>
    </location>
</feature>
<proteinExistence type="predicted"/>
<dbReference type="GO" id="GO:0016301">
    <property type="term" value="F:kinase activity"/>
    <property type="evidence" value="ECO:0007669"/>
    <property type="project" value="UniProtKB-KW"/>
</dbReference>
<feature type="transmembrane region" description="Helical" evidence="18">
    <location>
        <begin position="251"/>
        <end position="272"/>
    </location>
</feature>
<dbReference type="GO" id="GO:0005886">
    <property type="term" value="C:plasma membrane"/>
    <property type="evidence" value="ECO:0007669"/>
    <property type="project" value="UniProtKB-SubCell"/>
</dbReference>
<dbReference type="Pfam" id="PF00367">
    <property type="entry name" value="PTS_EIIB"/>
    <property type="match status" value="1"/>
</dbReference>
<dbReference type="EMBL" id="CP014162">
    <property type="protein sequence ID" value="AMB97840.1"/>
    <property type="molecule type" value="Genomic_DNA"/>
</dbReference>
<feature type="domain" description="PTS EIIC type-1" evidence="21">
    <location>
        <begin position="116"/>
        <end position="468"/>
    </location>
</feature>
<dbReference type="EC" id="2.7.1.211" evidence="11"/>
<evidence type="ECO:0000256" key="2">
    <source>
        <dbReference type="ARBA" id="ARBA00022448"/>
    </source>
</evidence>
<gene>
    <name evidence="22" type="ORF">AWM74_06135</name>
</gene>
<dbReference type="NCBIfam" id="TIGR00830">
    <property type="entry name" value="PTBA"/>
    <property type="match status" value="1"/>
</dbReference>
<keyword evidence="3" id="KW-1003">Cell membrane</keyword>
<dbReference type="InterPro" id="IPR036878">
    <property type="entry name" value="Glu_permease_IIB"/>
</dbReference>
<protein>
    <recommendedName>
        <fullName evidence="14">PTS system sucrose-specific EIIBCA component</fullName>
        <ecNumber evidence="11">2.7.1.211</ecNumber>
    </recommendedName>
    <alternativeName>
        <fullName evidence="15">EIIBCA-Scr</fullName>
    </alternativeName>
</protein>
<organism evidence="22 23">
    <name type="scientific">Aerococcus urinaeequi</name>
    <dbReference type="NCBI Taxonomy" id="51665"/>
    <lineage>
        <taxon>Bacteria</taxon>
        <taxon>Bacillati</taxon>
        <taxon>Bacillota</taxon>
        <taxon>Bacilli</taxon>
        <taxon>Lactobacillales</taxon>
        <taxon>Aerococcaceae</taxon>
        <taxon>Aerococcus</taxon>
    </lineage>
</organism>
<feature type="transmembrane region" description="Helical" evidence="18">
    <location>
        <begin position="392"/>
        <end position="411"/>
    </location>
</feature>
<feature type="region of interest" description="Disordered" evidence="17">
    <location>
        <begin position="86"/>
        <end position="105"/>
    </location>
</feature>
<comment type="subcellular location">
    <subcellularLocation>
        <location evidence="1">Cell membrane</location>
        <topology evidence="1">Multi-pass membrane protein</topology>
    </subcellularLocation>
</comment>
<dbReference type="Pfam" id="PF02378">
    <property type="entry name" value="PTS_EIIC"/>
    <property type="match status" value="1"/>
</dbReference>
<dbReference type="InterPro" id="IPR011297">
    <property type="entry name" value="PTS_IIABC_b_glu"/>
</dbReference>
<dbReference type="Proteomes" id="UP000067698">
    <property type="component" value="Chromosome"/>
</dbReference>
<keyword evidence="2" id="KW-0813">Transport</keyword>
<evidence type="ECO:0000256" key="7">
    <source>
        <dbReference type="ARBA" id="ARBA00022692"/>
    </source>
</evidence>
<comment type="catalytic activity">
    <reaction evidence="13">
        <text>N(pros)-phospho-L-histidyl-[protein](out) + sucrose = sucrose 6(G)-phosphate(in) + L-histidyl-[protein]</text>
        <dbReference type="Rhea" id="RHEA:49236"/>
        <dbReference type="Rhea" id="RHEA-COMP:9745"/>
        <dbReference type="Rhea" id="RHEA-COMP:9746"/>
        <dbReference type="ChEBI" id="CHEBI:17992"/>
        <dbReference type="ChEBI" id="CHEBI:29979"/>
        <dbReference type="ChEBI" id="CHEBI:64837"/>
        <dbReference type="ChEBI" id="CHEBI:91002"/>
        <dbReference type="EC" id="2.7.1.211"/>
    </reaction>
</comment>
<evidence type="ECO:0000256" key="11">
    <source>
        <dbReference type="ARBA" id="ARBA00044053"/>
    </source>
</evidence>
<dbReference type="PROSITE" id="PS00371">
    <property type="entry name" value="PTS_EIIA_TYPE_1_HIS"/>
    <property type="match status" value="1"/>
</dbReference>
<evidence type="ECO:0000256" key="9">
    <source>
        <dbReference type="ARBA" id="ARBA00022989"/>
    </source>
</evidence>
<dbReference type="Gene3D" id="2.70.70.10">
    <property type="entry name" value="Glucose Permease (Domain IIA)"/>
    <property type="match status" value="1"/>
</dbReference>
<evidence type="ECO:0000256" key="3">
    <source>
        <dbReference type="ARBA" id="ARBA00022475"/>
    </source>
</evidence>
<dbReference type="GO" id="GO:0009401">
    <property type="term" value="P:phosphoenolpyruvate-dependent sugar phosphotransferase system"/>
    <property type="evidence" value="ECO:0007669"/>
    <property type="project" value="UniProtKB-KW"/>
</dbReference>
<dbReference type="InterPro" id="IPR018113">
    <property type="entry name" value="PTrfase_EIIB_Cys"/>
</dbReference>
<evidence type="ECO:0000259" key="20">
    <source>
        <dbReference type="PROSITE" id="PS51098"/>
    </source>
</evidence>
<keyword evidence="8" id="KW-0418">Kinase</keyword>
<evidence type="ECO:0000256" key="14">
    <source>
        <dbReference type="ARBA" id="ARBA00074554"/>
    </source>
</evidence>
<dbReference type="Gene3D" id="3.30.1360.60">
    <property type="entry name" value="Glucose permease domain IIB"/>
    <property type="match status" value="1"/>
</dbReference>
<name>A0AAC8X147_9LACT</name>
<dbReference type="AlphaFoldDB" id="A0AAC8X147"/>
<dbReference type="PANTHER" id="PTHR30175">
    <property type="entry name" value="PHOSPHOTRANSFERASE SYSTEM TRANSPORT PROTEIN"/>
    <property type="match status" value="1"/>
</dbReference>
<feature type="region of interest" description="Disordered" evidence="17">
    <location>
        <begin position="462"/>
        <end position="483"/>
    </location>
</feature>
<dbReference type="InterPro" id="IPR050558">
    <property type="entry name" value="PTS_Sugar-Specific_Components"/>
</dbReference>
<keyword evidence="9 18" id="KW-1133">Transmembrane helix</keyword>
<evidence type="ECO:0000313" key="23">
    <source>
        <dbReference type="Proteomes" id="UP000067698"/>
    </source>
</evidence>
<evidence type="ECO:0000256" key="6">
    <source>
        <dbReference type="ARBA" id="ARBA00022683"/>
    </source>
</evidence>
<evidence type="ECO:0000256" key="16">
    <source>
        <dbReference type="PROSITE-ProRule" id="PRU00421"/>
    </source>
</evidence>
<keyword evidence="4" id="KW-0762">Sugar transport</keyword>
<evidence type="ECO:0000256" key="13">
    <source>
        <dbReference type="ARBA" id="ARBA00048931"/>
    </source>
</evidence>
<dbReference type="InterPro" id="IPR001996">
    <property type="entry name" value="PTS_IIB_1"/>
</dbReference>
<feature type="compositionally biased region" description="Low complexity" evidence="17">
    <location>
        <begin position="86"/>
        <end position="98"/>
    </location>
</feature>
<dbReference type="InterPro" id="IPR003352">
    <property type="entry name" value="PTS_EIIC"/>
</dbReference>
<accession>A0AAC8X147</accession>
<dbReference type="PROSITE" id="PS51093">
    <property type="entry name" value="PTS_EIIA_TYPE_1"/>
    <property type="match status" value="1"/>
</dbReference>
<evidence type="ECO:0000259" key="19">
    <source>
        <dbReference type="PROSITE" id="PS51093"/>
    </source>
</evidence>
<feature type="domain" description="PTS EIIB type-1" evidence="20">
    <location>
        <begin position="6"/>
        <end position="88"/>
    </location>
</feature>
<evidence type="ECO:0000256" key="5">
    <source>
        <dbReference type="ARBA" id="ARBA00022679"/>
    </source>
</evidence>
<evidence type="ECO:0000256" key="4">
    <source>
        <dbReference type="ARBA" id="ARBA00022597"/>
    </source>
</evidence>
<keyword evidence="10 18" id="KW-0472">Membrane</keyword>
<feature type="compositionally biased region" description="Polar residues" evidence="17">
    <location>
        <begin position="465"/>
        <end position="483"/>
    </location>
</feature>
<dbReference type="InterPro" id="IPR011055">
    <property type="entry name" value="Dup_hybrid_motif"/>
</dbReference>
<dbReference type="GeneID" id="92867132"/>
<dbReference type="NCBIfam" id="TIGR01995">
    <property type="entry name" value="PTS-II-ABC-beta"/>
    <property type="match status" value="1"/>
</dbReference>
<evidence type="ECO:0000256" key="17">
    <source>
        <dbReference type="SAM" id="MobiDB-lite"/>
    </source>
</evidence>
<feature type="active site" description="Phosphocysteine intermediate; for EIIB activity" evidence="16">
    <location>
        <position position="28"/>
    </location>
</feature>
<keyword evidence="7 18" id="KW-0812">Transmembrane</keyword>
<evidence type="ECO:0000256" key="8">
    <source>
        <dbReference type="ARBA" id="ARBA00022777"/>
    </source>
</evidence>
<comment type="function">
    <text evidence="12">The phosphoenolpyruvate-dependent sugar phosphotransferase system (sugar PTS), a major carbohydrate active transport system, catalyzes the phosphorylation of incoming sugar substrates concomitantly with their translocation across the cell membrane. This system is involved in sucrose transport.</text>
</comment>
<evidence type="ECO:0000256" key="1">
    <source>
        <dbReference type="ARBA" id="ARBA00004651"/>
    </source>
</evidence>
<dbReference type="FunFam" id="2.70.70.10:FF:000001">
    <property type="entry name" value="PTS system glucose-specific IIA component"/>
    <property type="match status" value="1"/>
</dbReference>
<reference evidence="23" key="2">
    <citation type="submission" date="2016-01" db="EMBL/GenBank/DDBJ databases">
        <title>Six Aerococcus type strain genome sequencing and assembly using PacBio and Illumina Hiseq.</title>
        <authorList>
            <person name="Carkaci D."/>
            <person name="Dargis R."/>
            <person name="Nielsen X.C."/>
            <person name="Skovgaard O."/>
            <person name="Fuursted K."/>
            <person name="Christensen J.J."/>
        </authorList>
    </citation>
    <scope>NUCLEOTIDE SEQUENCE [LARGE SCALE GENOMIC DNA]</scope>
    <source>
        <strain evidence="23">CCUG28094</strain>
    </source>
</reference>
<evidence type="ECO:0000256" key="18">
    <source>
        <dbReference type="SAM" id="Phobius"/>
    </source>
</evidence>
<evidence type="ECO:0000313" key="22">
    <source>
        <dbReference type="EMBL" id="AMB97840.1"/>
    </source>
</evidence>
<feature type="domain" description="PTS EIIA type-1" evidence="19">
    <location>
        <begin position="506"/>
        <end position="610"/>
    </location>
</feature>
<dbReference type="Pfam" id="PF00358">
    <property type="entry name" value="PTS_EIIA_1"/>
    <property type="match status" value="1"/>
</dbReference>
<dbReference type="CDD" id="cd00212">
    <property type="entry name" value="PTS_IIB_glc"/>
    <property type="match status" value="1"/>
</dbReference>
<reference evidence="22 23" key="1">
    <citation type="journal article" date="2016" name="Genome Announc.">
        <title>Complete Genome Sequences of Aerococcus christensenii CCUG 28831T, Aerococcus sanguinicola CCUG 43001T, Aerococcus urinae CCUG 36881T, Aerococcus urinaeequi CCUG 28094T, Aerococcus urinaehominis CCUG 42038 BT, and Aerococcus viridans CCUG 4311T.</title>
        <authorList>
            <person name="Carkaci D."/>
            <person name="Dargis R."/>
            <person name="Nielsen X.C."/>
            <person name="Skovgaard O."/>
            <person name="Fuursted K."/>
            <person name="Christensen J.J."/>
        </authorList>
    </citation>
    <scope>NUCLEOTIDE SEQUENCE [LARGE SCALE GENOMIC DNA]</scope>
    <source>
        <strain evidence="22 23">CCUG28094</strain>
    </source>
</reference>
<feature type="transmembrane region" description="Helical" evidence="18">
    <location>
        <begin position="335"/>
        <end position="355"/>
    </location>
</feature>